<dbReference type="InterPro" id="IPR041678">
    <property type="entry name" value="TetR_C_16"/>
</dbReference>
<feature type="DNA-binding region" description="H-T-H motif" evidence="2">
    <location>
        <begin position="36"/>
        <end position="55"/>
    </location>
</feature>
<protein>
    <recommendedName>
        <fullName evidence="3">HTH tetR-type domain-containing protein</fullName>
    </recommendedName>
</protein>
<dbReference type="GO" id="GO:0000976">
    <property type="term" value="F:transcription cis-regulatory region binding"/>
    <property type="evidence" value="ECO:0007669"/>
    <property type="project" value="TreeGrafter"/>
</dbReference>
<organism evidence="4">
    <name type="scientific">uncultured Solirubrobacteraceae bacterium</name>
    <dbReference type="NCBI Taxonomy" id="1162706"/>
    <lineage>
        <taxon>Bacteria</taxon>
        <taxon>Bacillati</taxon>
        <taxon>Actinomycetota</taxon>
        <taxon>Thermoleophilia</taxon>
        <taxon>Solirubrobacterales</taxon>
        <taxon>Solirubrobacteraceae</taxon>
        <taxon>environmental samples</taxon>
    </lineage>
</organism>
<accession>A0A6J4SVY1</accession>
<evidence type="ECO:0000256" key="2">
    <source>
        <dbReference type="PROSITE-ProRule" id="PRU00335"/>
    </source>
</evidence>
<sequence>MKSGSSGRRPGASGTRDAILAAARSRFAQHGYDGTTLRAVAADAGVDVALVSYFHGSKEGLFRAAMELRTSPVDIVPAVLAAGVEGAGERLVRRFLEVWDDPADREPLLALIRSAAANEGAARTLREFVGAEMVGRISAALEGEDRELRATLAGSQMVGLIIERYVLEVEPLASASHDAIASRVGANLQRYLDP</sequence>
<dbReference type="PANTHER" id="PTHR30055:SF235">
    <property type="entry name" value="TRANSCRIPTIONAL REGULATORY PROTEIN"/>
    <property type="match status" value="1"/>
</dbReference>
<dbReference type="PANTHER" id="PTHR30055">
    <property type="entry name" value="HTH-TYPE TRANSCRIPTIONAL REGULATOR RUTR"/>
    <property type="match status" value="1"/>
</dbReference>
<dbReference type="SUPFAM" id="SSF48498">
    <property type="entry name" value="Tetracyclin repressor-like, C-terminal domain"/>
    <property type="match status" value="1"/>
</dbReference>
<dbReference type="Gene3D" id="1.10.10.60">
    <property type="entry name" value="Homeodomain-like"/>
    <property type="match status" value="1"/>
</dbReference>
<dbReference type="Gene3D" id="1.10.357.10">
    <property type="entry name" value="Tetracycline Repressor, domain 2"/>
    <property type="match status" value="1"/>
</dbReference>
<feature type="domain" description="HTH tetR-type" evidence="3">
    <location>
        <begin position="13"/>
        <end position="73"/>
    </location>
</feature>
<dbReference type="EMBL" id="CADCVS010000293">
    <property type="protein sequence ID" value="CAA9506687.1"/>
    <property type="molecule type" value="Genomic_DNA"/>
</dbReference>
<evidence type="ECO:0000256" key="1">
    <source>
        <dbReference type="ARBA" id="ARBA00023125"/>
    </source>
</evidence>
<evidence type="ECO:0000259" key="3">
    <source>
        <dbReference type="PROSITE" id="PS50977"/>
    </source>
</evidence>
<dbReference type="InterPro" id="IPR001647">
    <property type="entry name" value="HTH_TetR"/>
</dbReference>
<keyword evidence="1 2" id="KW-0238">DNA-binding</keyword>
<proteinExistence type="predicted"/>
<dbReference type="Pfam" id="PF00440">
    <property type="entry name" value="TetR_N"/>
    <property type="match status" value="1"/>
</dbReference>
<evidence type="ECO:0000313" key="4">
    <source>
        <dbReference type="EMBL" id="CAA9506687.1"/>
    </source>
</evidence>
<dbReference type="InterPro" id="IPR036271">
    <property type="entry name" value="Tet_transcr_reg_TetR-rel_C_sf"/>
</dbReference>
<dbReference type="InterPro" id="IPR050109">
    <property type="entry name" value="HTH-type_TetR-like_transc_reg"/>
</dbReference>
<dbReference type="PROSITE" id="PS50977">
    <property type="entry name" value="HTH_TETR_2"/>
    <property type="match status" value="1"/>
</dbReference>
<name>A0A6J4SVY1_9ACTN</name>
<dbReference type="GO" id="GO:0003700">
    <property type="term" value="F:DNA-binding transcription factor activity"/>
    <property type="evidence" value="ECO:0007669"/>
    <property type="project" value="TreeGrafter"/>
</dbReference>
<reference evidence="4" key="1">
    <citation type="submission" date="2020-02" db="EMBL/GenBank/DDBJ databases">
        <authorList>
            <person name="Meier V. D."/>
        </authorList>
    </citation>
    <scope>NUCLEOTIDE SEQUENCE</scope>
    <source>
        <strain evidence="4">AVDCRST_MAG30</strain>
    </source>
</reference>
<gene>
    <name evidence="4" type="ORF">AVDCRST_MAG30-2238</name>
</gene>
<dbReference type="Pfam" id="PF17920">
    <property type="entry name" value="TetR_C_16"/>
    <property type="match status" value="1"/>
</dbReference>
<dbReference type="AlphaFoldDB" id="A0A6J4SVY1"/>
<dbReference type="SUPFAM" id="SSF46689">
    <property type="entry name" value="Homeodomain-like"/>
    <property type="match status" value="1"/>
</dbReference>
<dbReference type="InterPro" id="IPR009057">
    <property type="entry name" value="Homeodomain-like_sf"/>
</dbReference>